<dbReference type="InterPro" id="IPR002569">
    <property type="entry name" value="Met_Sox_Rdtase_MsrA_dom"/>
</dbReference>
<dbReference type="GO" id="GO:0034599">
    <property type="term" value="P:cellular response to oxidative stress"/>
    <property type="evidence" value="ECO:0007669"/>
    <property type="project" value="TreeGrafter"/>
</dbReference>
<evidence type="ECO:0000256" key="1">
    <source>
        <dbReference type="ARBA" id="ARBA00012502"/>
    </source>
</evidence>
<dbReference type="InterPro" id="IPR011057">
    <property type="entry name" value="Mss4-like_sf"/>
</dbReference>
<gene>
    <name evidence="7" type="ORF">METSMIF1_03413</name>
</gene>
<reference evidence="7 8" key="1">
    <citation type="submission" date="2010-01" db="EMBL/GenBank/DDBJ databases">
        <authorList>
            <person name="Weinstock G."/>
            <person name="Sodergren E."/>
            <person name="Clifton S."/>
            <person name="Fulton L."/>
            <person name="Fulton B."/>
            <person name="Courtney L."/>
            <person name="Fronick C."/>
            <person name="Harrison M."/>
            <person name="Strong C."/>
            <person name="Farmer C."/>
            <person name="Delahaunty K."/>
            <person name="Markovic C."/>
            <person name="Hall O."/>
            <person name="Minx P."/>
            <person name="Tomlinson C."/>
            <person name="Mitreva M."/>
            <person name="Nelson J."/>
            <person name="Hou S."/>
            <person name="Wollam A."/>
            <person name="Pepin K.H."/>
            <person name="Johnson M."/>
            <person name="Bhonagiri V."/>
            <person name="Nash W.E."/>
            <person name="Warren W."/>
            <person name="Chinwalla A."/>
            <person name="Mardis E.R."/>
            <person name="Wilson R.K."/>
        </authorList>
    </citation>
    <scope>NUCLEOTIDE SEQUENCE [LARGE SCALE GENOMIC DNA]</scope>
    <source>
        <strain evidence="7 8">DSM 2374</strain>
    </source>
</reference>
<dbReference type="InterPro" id="IPR050162">
    <property type="entry name" value="MsrA_MetSO_reductase"/>
</dbReference>
<sequence length="264" mass="30470">MKYNIKTIYLAGGCFWEVEAYISRLNGVIQTETGYANGITHDPTYEKVAAGKTKHVECVKVNYNTYETTLEEILKEFLKIIKKPAKPQHKLGIYWHESKDAKTVLKFLKQSEPKLPVEANFLRGFYLAEEKYQKYLDKHPEINSDIEIKMNPSDNLTLLSYQVTKLAMNEAAFSGKYADFDEEGVYVDITNNEELFSSKDKIKTNSGYACFSKAIDENAIDKLRDFSYGMVRLETRTSKSGIHLGYKRRDYYEINSAALKFIYK</sequence>
<dbReference type="InterPro" id="IPR036509">
    <property type="entry name" value="Met_Sox_Rdtase_MsrA_sf"/>
</dbReference>
<dbReference type="Gene3D" id="2.170.150.20">
    <property type="entry name" value="Peptide methionine sulfoxide reductase"/>
    <property type="match status" value="1"/>
</dbReference>
<evidence type="ECO:0000256" key="2">
    <source>
        <dbReference type="ARBA" id="ARBA00023002"/>
    </source>
</evidence>
<accession>D2ZRD0</accession>
<evidence type="ECO:0000313" key="8">
    <source>
        <dbReference type="Proteomes" id="UP000004028"/>
    </source>
</evidence>
<dbReference type="AlphaFoldDB" id="D2ZRD0"/>
<organism evidence="7 8">
    <name type="scientific">Methanobrevibacter smithii DSM 2374</name>
    <dbReference type="NCBI Taxonomy" id="521002"/>
    <lineage>
        <taxon>Archaea</taxon>
        <taxon>Methanobacteriati</taxon>
        <taxon>Methanobacteriota</taxon>
        <taxon>Methanomada group</taxon>
        <taxon>Methanobacteria</taxon>
        <taxon>Methanobacteriales</taxon>
        <taxon>Methanobacteriaceae</taxon>
        <taxon>Methanobrevibacter</taxon>
    </lineage>
</organism>
<dbReference type="EC" id="1.8.4.11" evidence="1"/>
<dbReference type="HOGENOM" id="CLU_031040_1_0_2"/>
<evidence type="ECO:0000313" key="7">
    <source>
        <dbReference type="EMBL" id="EFC92797.1"/>
    </source>
</evidence>
<dbReference type="GO" id="GO:0033743">
    <property type="term" value="F:peptide-methionine (R)-S-oxide reductase activity"/>
    <property type="evidence" value="ECO:0007669"/>
    <property type="project" value="InterPro"/>
</dbReference>
<dbReference type="SUPFAM" id="SSF51316">
    <property type="entry name" value="Mss4-like"/>
    <property type="match status" value="1"/>
</dbReference>
<evidence type="ECO:0000256" key="3">
    <source>
        <dbReference type="ARBA" id="ARBA00023268"/>
    </source>
</evidence>
<evidence type="ECO:0000256" key="5">
    <source>
        <dbReference type="ARBA" id="ARBA00048782"/>
    </source>
</evidence>
<protein>
    <recommendedName>
        <fullName evidence="1">peptide-methionine (S)-S-oxide reductase</fullName>
        <ecNumber evidence="1">1.8.4.11</ecNumber>
    </recommendedName>
</protein>
<dbReference type="GO" id="GO:0005737">
    <property type="term" value="C:cytoplasm"/>
    <property type="evidence" value="ECO:0007669"/>
    <property type="project" value="TreeGrafter"/>
</dbReference>
<dbReference type="PATRIC" id="fig|521002.11.peg.1368"/>
<keyword evidence="2" id="KW-0560">Oxidoreductase</keyword>
<comment type="catalytic activity">
    <reaction evidence="4">
        <text>L-methionyl-[protein] + [thioredoxin]-disulfide + H2O = L-methionyl-(S)-S-oxide-[protein] + [thioredoxin]-dithiol</text>
        <dbReference type="Rhea" id="RHEA:14217"/>
        <dbReference type="Rhea" id="RHEA-COMP:10698"/>
        <dbReference type="Rhea" id="RHEA-COMP:10700"/>
        <dbReference type="Rhea" id="RHEA-COMP:12313"/>
        <dbReference type="Rhea" id="RHEA-COMP:12315"/>
        <dbReference type="ChEBI" id="CHEBI:15377"/>
        <dbReference type="ChEBI" id="CHEBI:16044"/>
        <dbReference type="ChEBI" id="CHEBI:29950"/>
        <dbReference type="ChEBI" id="CHEBI:44120"/>
        <dbReference type="ChEBI" id="CHEBI:50058"/>
        <dbReference type="EC" id="1.8.4.11"/>
    </reaction>
</comment>
<dbReference type="EMBL" id="ABYV02000007">
    <property type="protein sequence ID" value="EFC92797.1"/>
    <property type="molecule type" value="Genomic_DNA"/>
</dbReference>
<dbReference type="PROSITE" id="PS51790">
    <property type="entry name" value="MSRB"/>
    <property type="match status" value="1"/>
</dbReference>
<comment type="catalytic activity">
    <reaction evidence="5">
        <text>[thioredoxin]-disulfide + L-methionine + H2O = L-methionine (S)-S-oxide + [thioredoxin]-dithiol</text>
        <dbReference type="Rhea" id="RHEA:19993"/>
        <dbReference type="Rhea" id="RHEA-COMP:10698"/>
        <dbReference type="Rhea" id="RHEA-COMP:10700"/>
        <dbReference type="ChEBI" id="CHEBI:15377"/>
        <dbReference type="ChEBI" id="CHEBI:29950"/>
        <dbReference type="ChEBI" id="CHEBI:50058"/>
        <dbReference type="ChEBI" id="CHEBI:57844"/>
        <dbReference type="ChEBI" id="CHEBI:58772"/>
        <dbReference type="EC" id="1.8.4.11"/>
    </reaction>
</comment>
<dbReference type="Gene3D" id="3.30.1060.10">
    <property type="entry name" value="Peptide methionine sulphoxide reductase MsrA"/>
    <property type="match status" value="1"/>
</dbReference>
<keyword evidence="3" id="KW-0511">Multifunctional enzyme</keyword>
<comment type="caution">
    <text evidence="7">The sequence shown here is derived from an EMBL/GenBank/DDBJ whole genome shotgun (WGS) entry which is preliminary data.</text>
</comment>
<dbReference type="RefSeq" id="WP_004033906.1">
    <property type="nucleotide sequence ID" value="NZ_GG704759.1"/>
</dbReference>
<dbReference type="PANTHER" id="PTHR42799:SF2">
    <property type="entry name" value="MITOCHONDRIAL PEPTIDE METHIONINE SULFOXIDE REDUCTASE"/>
    <property type="match status" value="1"/>
</dbReference>
<dbReference type="Pfam" id="PF01625">
    <property type="entry name" value="PMSR"/>
    <property type="match status" value="1"/>
</dbReference>
<dbReference type="InterPro" id="IPR002579">
    <property type="entry name" value="Met_Sox_Rdtase_MsrB_dom"/>
</dbReference>
<evidence type="ECO:0000256" key="4">
    <source>
        <dbReference type="ARBA" id="ARBA00047806"/>
    </source>
</evidence>
<dbReference type="Proteomes" id="UP000004028">
    <property type="component" value="Unassembled WGS sequence"/>
</dbReference>
<proteinExistence type="predicted"/>
<name>D2ZRD0_METSM</name>
<feature type="domain" description="MsrB" evidence="6">
    <location>
        <begin position="149"/>
        <end position="264"/>
    </location>
</feature>
<dbReference type="GO" id="GO:0008113">
    <property type="term" value="F:peptide-methionine (S)-S-oxide reductase activity"/>
    <property type="evidence" value="ECO:0007669"/>
    <property type="project" value="UniProtKB-EC"/>
</dbReference>
<dbReference type="PANTHER" id="PTHR42799">
    <property type="entry name" value="MITOCHONDRIAL PEPTIDE METHIONINE SULFOXIDE REDUCTASE"/>
    <property type="match status" value="1"/>
</dbReference>
<dbReference type="SUPFAM" id="SSF55068">
    <property type="entry name" value="Peptide methionine sulfoxide reductase"/>
    <property type="match status" value="1"/>
</dbReference>
<dbReference type="Pfam" id="PF01641">
    <property type="entry name" value="SelR"/>
    <property type="match status" value="1"/>
</dbReference>
<evidence type="ECO:0000259" key="6">
    <source>
        <dbReference type="PROSITE" id="PS51790"/>
    </source>
</evidence>